<dbReference type="AlphaFoldDB" id="A0A6A6DEJ3"/>
<sequence length="66" mass="7718">GSNERITAVTLFRPRSVFLNHKTILTIVHPISNLNRLYTEYVEYRFGMAMQLIEHIRGTLRTDTVL</sequence>
<keyword evidence="2" id="KW-1185">Reference proteome</keyword>
<accession>A0A6A6DEJ3</accession>
<dbReference type="PANTHER" id="PTHR41677:SF1">
    <property type="entry name" value="FE2OG DIOXYGENASE DOMAIN-CONTAINING PROTEIN"/>
    <property type="match status" value="1"/>
</dbReference>
<gene>
    <name evidence="1" type="ORF">K469DRAFT_602931</name>
</gene>
<name>A0A6A6DEJ3_9PEZI</name>
<feature type="non-terminal residue" evidence="1">
    <location>
        <position position="1"/>
    </location>
</feature>
<organism evidence="1 2">
    <name type="scientific">Zopfia rhizophila CBS 207.26</name>
    <dbReference type="NCBI Taxonomy" id="1314779"/>
    <lineage>
        <taxon>Eukaryota</taxon>
        <taxon>Fungi</taxon>
        <taxon>Dikarya</taxon>
        <taxon>Ascomycota</taxon>
        <taxon>Pezizomycotina</taxon>
        <taxon>Dothideomycetes</taxon>
        <taxon>Dothideomycetes incertae sedis</taxon>
        <taxon>Zopfiaceae</taxon>
        <taxon>Zopfia</taxon>
    </lineage>
</organism>
<evidence type="ECO:0000313" key="2">
    <source>
        <dbReference type="Proteomes" id="UP000800200"/>
    </source>
</evidence>
<dbReference type="PANTHER" id="PTHR41677">
    <property type="entry name" value="YALI0B19030P"/>
    <property type="match status" value="1"/>
</dbReference>
<protein>
    <submittedName>
        <fullName evidence="1">Uncharacterized protein</fullName>
    </submittedName>
</protein>
<dbReference type="EMBL" id="ML994687">
    <property type="protein sequence ID" value="KAF2177555.1"/>
    <property type="molecule type" value="Genomic_DNA"/>
</dbReference>
<dbReference type="Proteomes" id="UP000800200">
    <property type="component" value="Unassembled WGS sequence"/>
</dbReference>
<reference evidence="1" key="1">
    <citation type="journal article" date="2020" name="Stud. Mycol.">
        <title>101 Dothideomycetes genomes: a test case for predicting lifestyles and emergence of pathogens.</title>
        <authorList>
            <person name="Haridas S."/>
            <person name="Albert R."/>
            <person name="Binder M."/>
            <person name="Bloem J."/>
            <person name="Labutti K."/>
            <person name="Salamov A."/>
            <person name="Andreopoulos B."/>
            <person name="Baker S."/>
            <person name="Barry K."/>
            <person name="Bills G."/>
            <person name="Bluhm B."/>
            <person name="Cannon C."/>
            <person name="Castanera R."/>
            <person name="Culley D."/>
            <person name="Daum C."/>
            <person name="Ezra D."/>
            <person name="Gonzalez J."/>
            <person name="Henrissat B."/>
            <person name="Kuo A."/>
            <person name="Liang C."/>
            <person name="Lipzen A."/>
            <person name="Lutzoni F."/>
            <person name="Magnuson J."/>
            <person name="Mondo S."/>
            <person name="Nolan M."/>
            <person name="Ohm R."/>
            <person name="Pangilinan J."/>
            <person name="Park H.-J."/>
            <person name="Ramirez L."/>
            <person name="Alfaro M."/>
            <person name="Sun H."/>
            <person name="Tritt A."/>
            <person name="Yoshinaga Y."/>
            <person name="Zwiers L.-H."/>
            <person name="Turgeon B."/>
            <person name="Goodwin S."/>
            <person name="Spatafora J."/>
            <person name="Crous P."/>
            <person name="Grigoriev I."/>
        </authorList>
    </citation>
    <scope>NUCLEOTIDE SEQUENCE</scope>
    <source>
        <strain evidence="1">CBS 207.26</strain>
    </source>
</reference>
<proteinExistence type="predicted"/>
<evidence type="ECO:0000313" key="1">
    <source>
        <dbReference type="EMBL" id="KAF2177555.1"/>
    </source>
</evidence>